<dbReference type="AlphaFoldDB" id="A0AAE3AI75"/>
<evidence type="ECO:0000313" key="1">
    <source>
        <dbReference type="EMBL" id="MCC2135716.1"/>
    </source>
</evidence>
<keyword evidence="2" id="KW-1185">Reference proteome</keyword>
<comment type="caution">
    <text evidence="1">The sequence shown here is derived from an EMBL/GenBank/DDBJ whole genome shotgun (WGS) entry which is preliminary data.</text>
</comment>
<accession>A0AAE3AI75</accession>
<organism evidence="1 2">
    <name type="scientific">Hominenteromicrobium mulieris</name>
    <dbReference type="NCBI Taxonomy" id="2885357"/>
    <lineage>
        <taxon>Bacteria</taxon>
        <taxon>Bacillati</taxon>
        <taxon>Bacillota</taxon>
        <taxon>Clostridia</taxon>
        <taxon>Eubacteriales</taxon>
        <taxon>Oscillospiraceae</taxon>
        <taxon>Hominenteromicrobium</taxon>
    </lineage>
</organism>
<evidence type="ECO:0000313" key="2">
    <source>
        <dbReference type="Proteomes" id="UP001199424"/>
    </source>
</evidence>
<proteinExistence type="predicted"/>
<name>A0AAE3AI75_9FIRM</name>
<reference evidence="1" key="1">
    <citation type="submission" date="2021-10" db="EMBL/GenBank/DDBJ databases">
        <title>Anaerobic single-cell dispensing facilitates the cultivation of human gut bacteria.</title>
        <authorList>
            <person name="Afrizal A."/>
        </authorList>
    </citation>
    <scope>NUCLEOTIDE SEQUENCE</scope>
    <source>
        <strain evidence="1">CLA-AA-H250</strain>
    </source>
</reference>
<dbReference type="RefSeq" id="WP_176821169.1">
    <property type="nucleotide sequence ID" value="NZ_JAJEQC010000001.1"/>
</dbReference>
<sequence length="127" mass="14179">MRRIVLDMKGGLLSEAVMQSLSGCDPDFLIYRSSKPEETLALCRTCRANVLVMEVIRQGIWKLSERLKICSAVKQLGWTCKVLLLVDEDADKLLASEVRQAVKDQLVDNFIYASVSPTYLAGVIDTL</sequence>
<gene>
    <name evidence="1" type="ORF">LKD31_01620</name>
</gene>
<protein>
    <submittedName>
        <fullName evidence="1">Uncharacterized protein</fullName>
    </submittedName>
</protein>
<dbReference type="EMBL" id="JAJEQC010000001">
    <property type="protein sequence ID" value="MCC2135716.1"/>
    <property type="molecule type" value="Genomic_DNA"/>
</dbReference>
<dbReference type="Proteomes" id="UP001199424">
    <property type="component" value="Unassembled WGS sequence"/>
</dbReference>